<dbReference type="AlphaFoldDB" id="A0A2K1XS58"/>
<dbReference type="InParanoid" id="A0A2K1XS58"/>
<name>A0A2K1XS58_POPTR</name>
<organism evidence="2 3">
    <name type="scientific">Populus trichocarpa</name>
    <name type="common">Western balsam poplar</name>
    <name type="synonym">Populus balsamifera subsp. trichocarpa</name>
    <dbReference type="NCBI Taxonomy" id="3694"/>
    <lineage>
        <taxon>Eukaryota</taxon>
        <taxon>Viridiplantae</taxon>
        <taxon>Streptophyta</taxon>
        <taxon>Embryophyta</taxon>
        <taxon>Tracheophyta</taxon>
        <taxon>Spermatophyta</taxon>
        <taxon>Magnoliopsida</taxon>
        <taxon>eudicotyledons</taxon>
        <taxon>Gunneridae</taxon>
        <taxon>Pentapetalae</taxon>
        <taxon>rosids</taxon>
        <taxon>fabids</taxon>
        <taxon>Malpighiales</taxon>
        <taxon>Salicaceae</taxon>
        <taxon>Saliceae</taxon>
        <taxon>Populus</taxon>
    </lineage>
</organism>
<keyword evidence="3" id="KW-1185">Reference proteome</keyword>
<reference evidence="2 3" key="1">
    <citation type="journal article" date="2006" name="Science">
        <title>The genome of black cottonwood, Populus trichocarpa (Torr. &amp; Gray).</title>
        <authorList>
            <person name="Tuskan G.A."/>
            <person name="Difazio S."/>
            <person name="Jansson S."/>
            <person name="Bohlmann J."/>
            <person name="Grigoriev I."/>
            <person name="Hellsten U."/>
            <person name="Putnam N."/>
            <person name="Ralph S."/>
            <person name="Rombauts S."/>
            <person name="Salamov A."/>
            <person name="Schein J."/>
            <person name="Sterck L."/>
            <person name="Aerts A."/>
            <person name="Bhalerao R.R."/>
            <person name="Bhalerao R.P."/>
            <person name="Blaudez D."/>
            <person name="Boerjan W."/>
            <person name="Brun A."/>
            <person name="Brunner A."/>
            <person name="Busov V."/>
            <person name="Campbell M."/>
            <person name="Carlson J."/>
            <person name="Chalot M."/>
            <person name="Chapman J."/>
            <person name="Chen G.L."/>
            <person name="Cooper D."/>
            <person name="Coutinho P.M."/>
            <person name="Couturier J."/>
            <person name="Covert S."/>
            <person name="Cronk Q."/>
            <person name="Cunningham R."/>
            <person name="Davis J."/>
            <person name="Degroeve S."/>
            <person name="Dejardin A."/>
            <person name="Depamphilis C."/>
            <person name="Detter J."/>
            <person name="Dirks B."/>
            <person name="Dubchak I."/>
            <person name="Duplessis S."/>
            <person name="Ehlting J."/>
            <person name="Ellis B."/>
            <person name="Gendler K."/>
            <person name="Goodstein D."/>
            <person name="Gribskov M."/>
            <person name="Grimwood J."/>
            <person name="Groover A."/>
            <person name="Gunter L."/>
            <person name="Hamberger B."/>
            <person name="Heinze B."/>
            <person name="Helariutta Y."/>
            <person name="Henrissat B."/>
            <person name="Holligan D."/>
            <person name="Holt R."/>
            <person name="Huang W."/>
            <person name="Islam-Faridi N."/>
            <person name="Jones S."/>
            <person name="Jones-Rhoades M."/>
            <person name="Jorgensen R."/>
            <person name="Joshi C."/>
            <person name="Kangasjarvi J."/>
            <person name="Karlsson J."/>
            <person name="Kelleher C."/>
            <person name="Kirkpatrick R."/>
            <person name="Kirst M."/>
            <person name="Kohler A."/>
            <person name="Kalluri U."/>
            <person name="Larimer F."/>
            <person name="Leebens-Mack J."/>
            <person name="Leple J.C."/>
            <person name="Locascio P."/>
            <person name="Lou Y."/>
            <person name="Lucas S."/>
            <person name="Martin F."/>
            <person name="Montanini B."/>
            <person name="Napoli C."/>
            <person name="Nelson D.R."/>
            <person name="Nelson C."/>
            <person name="Nieminen K."/>
            <person name="Nilsson O."/>
            <person name="Pereda V."/>
            <person name="Peter G."/>
            <person name="Philippe R."/>
            <person name="Pilate G."/>
            <person name="Poliakov A."/>
            <person name="Razumovskaya J."/>
            <person name="Richardson P."/>
            <person name="Rinaldi C."/>
            <person name="Ritland K."/>
            <person name="Rouze P."/>
            <person name="Ryaboy D."/>
            <person name="Schmutz J."/>
            <person name="Schrader J."/>
            <person name="Segerman B."/>
            <person name="Shin H."/>
            <person name="Siddiqui A."/>
            <person name="Sterky F."/>
            <person name="Terry A."/>
            <person name="Tsai C.J."/>
            <person name="Uberbacher E."/>
            <person name="Unneberg P."/>
            <person name="Vahala J."/>
            <person name="Wall K."/>
            <person name="Wessler S."/>
            <person name="Yang G."/>
            <person name="Yin T."/>
            <person name="Douglas C."/>
            <person name="Marra M."/>
            <person name="Sandberg G."/>
            <person name="Van de Peer Y."/>
            <person name="Rokhsar D."/>
        </authorList>
    </citation>
    <scope>NUCLEOTIDE SEQUENCE [LARGE SCALE GENOMIC DNA]</scope>
    <source>
        <strain evidence="3">cv. Nisqually</strain>
    </source>
</reference>
<sequence length="83" mass="9711">MKLKKKDGQNGIIRDLNTSNHEINRSFCCSFSSSHDHHFAPLGFKNHNRFNNTKTHSFLHEKTETSQQKRDTTEKTPRNREGL</sequence>
<feature type="region of interest" description="Disordered" evidence="1">
    <location>
        <begin position="48"/>
        <end position="83"/>
    </location>
</feature>
<dbReference type="EMBL" id="CM009303">
    <property type="protein sequence ID" value="PNT03617.1"/>
    <property type="molecule type" value="Genomic_DNA"/>
</dbReference>
<evidence type="ECO:0000313" key="2">
    <source>
        <dbReference type="EMBL" id="PNT03617.1"/>
    </source>
</evidence>
<feature type="compositionally biased region" description="Basic and acidic residues" evidence="1">
    <location>
        <begin position="58"/>
        <end position="83"/>
    </location>
</feature>
<evidence type="ECO:0000313" key="3">
    <source>
        <dbReference type="Proteomes" id="UP000006729"/>
    </source>
</evidence>
<accession>A0A2K1XS58</accession>
<gene>
    <name evidence="2" type="ORF">POPTR_014G079600</name>
</gene>
<protein>
    <submittedName>
        <fullName evidence="2">Uncharacterized protein</fullName>
    </submittedName>
</protein>
<dbReference type="Proteomes" id="UP000006729">
    <property type="component" value="Chromosome 14"/>
</dbReference>
<proteinExistence type="predicted"/>
<evidence type="ECO:0000256" key="1">
    <source>
        <dbReference type="SAM" id="MobiDB-lite"/>
    </source>
</evidence>